<reference evidence="2 3" key="1">
    <citation type="submission" date="2019-06" db="EMBL/GenBank/DDBJ databases">
        <title>WGS assembly of Gossypium darwinii.</title>
        <authorList>
            <person name="Chen Z.J."/>
            <person name="Sreedasyam A."/>
            <person name="Ando A."/>
            <person name="Song Q."/>
            <person name="De L."/>
            <person name="Hulse-Kemp A."/>
            <person name="Ding M."/>
            <person name="Ye W."/>
            <person name="Kirkbride R."/>
            <person name="Jenkins J."/>
            <person name="Plott C."/>
            <person name="Lovell J."/>
            <person name="Lin Y.-M."/>
            <person name="Vaughn R."/>
            <person name="Liu B."/>
            <person name="Li W."/>
            <person name="Simpson S."/>
            <person name="Scheffler B."/>
            <person name="Saski C."/>
            <person name="Grover C."/>
            <person name="Hu G."/>
            <person name="Conover J."/>
            <person name="Carlson J."/>
            <person name="Shu S."/>
            <person name="Boston L."/>
            <person name="Williams M."/>
            <person name="Peterson D."/>
            <person name="Mcgee K."/>
            <person name="Jones D."/>
            <person name="Wendel J."/>
            <person name="Stelly D."/>
            <person name="Grimwood J."/>
            <person name="Schmutz J."/>
        </authorList>
    </citation>
    <scope>NUCLEOTIDE SEQUENCE [LARGE SCALE GENOMIC DNA]</scope>
    <source>
        <strain evidence="2">1808015.09</strain>
    </source>
</reference>
<gene>
    <name evidence="2" type="ORF">ES288_D02G124500v1</name>
</gene>
<dbReference type="EMBL" id="CM017702">
    <property type="protein sequence ID" value="TYG79235.1"/>
    <property type="molecule type" value="Genomic_DNA"/>
</dbReference>
<organism evidence="2 3">
    <name type="scientific">Gossypium darwinii</name>
    <name type="common">Darwin's cotton</name>
    <name type="synonym">Gossypium barbadense var. darwinii</name>
    <dbReference type="NCBI Taxonomy" id="34276"/>
    <lineage>
        <taxon>Eukaryota</taxon>
        <taxon>Viridiplantae</taxon>
        <taxon>Streptophyta</taxon>
        <taxon>Embryophyta</taxon>
        <taxon>Tracheophyta</taxon>
        <taxon>Spermatophyta</taxon>
        <taxon>Magnoliopsida</taxon>
        <taxon>eudicotyledons</taxon>
        <taxon>Gunneridae</taxon>
        <taxon>Pentapetalae</taxon>
        <taxon>rosids</taxon>
        <taxon>malvids</taxon>
        <taxon>Malvales</taxon>
        <taxon>Malvaceae</taxon>
        <taxon>Malvoideae</taxon>
        <taxon>Gossypium</taxon>
    </lineage>
</organism>
<accession>A0A5D2DFD3</accession>
<evidence type="ECO:0000313" key="3">
    <source>
        <dbReference type="Proteomes" id="UP000323506"/>
    </source>
</evidence>
<keyword evidence="3" id="KW-1185">Reference proteome</keyword>
<dbReference type="AlphaFoldDB" id="A0A5D2DFD3"/>
<dbReference type="Pfam" id="PF14111">
    <property type="entry name" value="DUF4283"/>
    <property type="match status" value="1"/>
</dbReference>
<proteinExistence type="predicted"/>
<protein>
    <recommendedName>
        <fullName evidence="1">DUF4283 domain-containing protein</fullName>
    </recommendedName>
</protein>
<feature type="domain" description="DUF4283" evidence="1">
    <location>
        <begin position="63"/>
        <end position="121"/>
    </location>
</feature>
<evidence type="ECO:0000313" key="2">
    <source>
        <dbReference type="EMBL" id="TYG79235.1"/>
    </source>
</evidence>
<dbReference type="Proteomes" id="UP000323506">
    <property type="component" value="Chromosome D02"/>
</dbReference>
<sequence>MLKAFFKEMLTSNTKENGGEDVCLDNGEISFLEDDVRVSIEGPYPKINFYERVHGLIDQSMCQTVIIRLLCPAIDYKALVNMIKSMWEIIGDFQIINLDNAYFLIKFSKLEDYEWVFSSGP</sequence>
<dbReference type="InterPro" id="IPR025558">
    <property type="entry name" value="DUF4283"/>
</dbReference>
<evidence type="ECO:0000259" key="1">
    <source>
        <dbReference type="Pfam" id="PF14111"/>
    </source>
</evidence>
<name>A0A5D2DFD3_GOSDA</name>